<evidence type="ECO:0000313" key="17">
    <source>
        <dbReference type="Proteomes" id="UP000178370"/>
    </source>
</evidence>
<dbReference type="Gene3D" id="1.10.1200.80">
    <property type="entry name" value="Putative flavin oxidoreducatase, domain 2"/>
    <property type="match status" value="1"/>
</dbReference>
<accession>A0A1F6CNY5</accession>
<keyword evidence="14" id="KW-0547">Nucleotide-binding</keyword>
<evidence type="ECO:0000256" key="7">
    <source>
        <dbReference type="ARBA" id="ARBA00022857"/>
    </source>
</evidence>
<evidence type="ECO:0000256" key="6">
    <source>
        <dbReference type="ARBA" id="ARBA00022694"/>
    </source>
</evidence>
<dbReference type="PIRSF" id="PIRSF006621">
    <property type="entry name" value="Dus"/>
    <property type="match status" value="1"/>
</dbReference>
<evidence type="ECO:0000256" key="12">
    <source>
        <dbReference type="PIRNR" id="PIRNR006621"/>
    </source>
</evidence>
<evidence type="ECO:0000256" key="1">
    <source>
        <dbReference type="ARBA" id="ARBA00001917"/>
    </source>
</evidence>
<comment type="catalytic activity">
    <reaction evidence="11">
        <text>a 5,6-dihydrouridine in tRNA + NAD(+) = a uridine in tRNA + NADH + H(+)</text>
        <dbReference type="Rhea" id="RHEA:54452"/>
        <dbReference type="Rhea" id="RHEA-COMP:13339"/>
        <dbReference type="Rhea" id="RHEA-COMP:13887"/>
        <dbReference type="ChEBI" id="CHEBI:15378"/>
        <dbReference type="ChEBI" id="CHEBI:57540"/>
        <dbReference type="ChEBI" id="CHEBI:57945"/>
        <dbReference type="ChEBI" id="CHEBI:65315"/>
        <dbReference type="ChEBI" id="CHEBI:74443"/>
    </reaction>
</comment>
<evidence type="ECO:0000256" key="5">
    <source>
        <dbReference type="ARBA" id="ARBA00022643"/>
    </source>
</evidence>
<keyword evidence="5 12" id="KW-0288">FMN</keyword>
<keyword evidence="4 12" id="KW-0285">Flavoprotein</keyword>
<dbReference type="Proteomes" id="UP000178370">
    <property type="component" value="Unassembled WGS sequence"/>
</dbReference>
<keyword evidence="9 12" id="KW-0560">Oxidoreductase</keyword>
<dbReference type="SUPFAM" id="SSF51395">
    <property type="entry name" value="FMN-linked oxidoreductases"/>
    <property type="match status" value="1"/>
</dbReference>
<feature type="domain" description="DUS-like FMN-binding" evidence="15">
    <location>
        <begin position="15"/>
        <end position="319"/>
    </location>
</feature>
<sequence length="329" mass="36215">MPSFWNTLPKPFFALAPMEDVTDAAFRALIARYGKPDVMFTEFTSADGLVLAPPSAQKLLRKKFIYSEGERPIVAQIFSAVPEHIEKASALAARLGFDGVDINMGCPVAEVVRQNCGAALIKDPVLARELIRAAKKCGLPVSVKTRIGYDRDELDSWLPELLAEEFEAIIIHARTRKEMSDVPAHWDAVARAVTIRNAAGSNTLIVGNGDIKDIGDAREKVAATKCDGVMLGRAIYGNPWLFAEANNPERSRRAITPQQKITALQEHLQLFDELLSHTTNYATMKKHFKAYISGWDGAKEARIQLMATESVAEALALLQRLHATFSTSP</sequence>
<organism evidence="16 17">
    <name type="scientific">Candidatus Kaiserbacteria bacterium RIFCSPHIGHO2_01_FULL_54_36</name>
    <dbReference type="NCBI Taxonomy" id="1798482"/>
    <lineage>
        <taxon>Bacteria</taxon>
        <taxon>Candidatus Kaiseribacteriota</taxon>
    </lineage>
</organism>
<dbReference type="STRING" id="1798482.A2763_02235"/>
<keyword evidence="6 12" id="KW-0819">tRNA processing</keyword>
<comment type="catalytic activity">
    <reaction evidence="10">
        <text>a 5,6-dihydrouridine in tRNA + NADP(+) = a uridine in tRNA + NADPH + H(+)</text>
        <dbReference type="Rhea" id="RHEA:23624"/>
        <dbReference type="Rhea" id="RHEA-COMP:13339"/>
        <dbReference type="Rhea" id="RHEA-COMP:13887"/>
        <dbReference type="ChEBI" id="CHEBI:15378"/>
        <dbReference type="ChEBI" id="CHEBI:57783"/>
        <dbReference type="ChEBI" id="CHEBI:58349"/>
        <dbReference type="ChEBI" id="CHEBI:65315"/>
        <dbReference type="ChEBI" id="CHEBI:74443"/>
    </reaction>
</comment>
<dbReference type="InterPro" id="IPR018517">
    <property type="entry name" value="tRNA_hU_synthase_CS"/>
</dbReference>
<comment type="caution">
    <text evidence="16">The sequence shown here is derived from an EMBL/GenBank/DDBJ whole genome shotgun (WGS) entry which is preliminary data.</text>
</comment>
<dbReference type="InterPro" id="IPR013785">
    <property type="entry name" value="Aldolase_TIM"/>
</dbReference>
<evidence type="ECO:0000313" key="16">
    <source>
        <dbReference type="EMBL" id="OGG50721.1"/>
    </source>
</evidence>
<feature type="binding site" evidence="14">
    <location>
        <position position="144"/>
    </location>
    <ligand>
        <name>FMN</name>
        <dbReference type="ChEBI" id="CHEBI:58210"/>
    </ligand>
</feature>
<proteinExistence type="inferred from homology"/>
<feature type="binding site" evidence="14">
    <location>
        <position position="172"/>
    </location>
    <ligand>
        <name>FMN</name>
        <dbReference type="ChEBI" id="CHEBI:58210"/>
    </ligand>
</feature>
<comment type="similarity">
    <text evidence="12">Belongs to the dus family.</text>
</comment>
<dbReference type="InterPro" id="IPR024036">
    <property type="entry name" value="tRNA-dHydroUridine_Synthase_C"/>
</dbReference>
<protein>
    <recommendedName>
        <fullName evidence="12">tRNA-dihydrouridine synthase</fullName>
        <ecNumber evidence="12">1.3.1.-</ecNumber>
    </recommendedName>
</protein>
<dbReference type="Gene3D" id="3.20.20.70">
    <property type="entry name" value="Aldolase class I"/>
    <property type="match status" value="1"/>
</dbReference>
<evidence type="ECO:0000256" key="4">
    <source>
        <dbReference type="ARBA" id="ARBA00022630"/>
    </source>
</evidence>
<keyword evidence="8" id="KW-0694">RNA-binding</keyword>
<dbReference type="PANTHER" id="PTHR11082">
    <property type="entry name" value="TRNA-DIHYDROURIDINE SYNTHASE"/>
    <property type="match status" value="1"/>
</dbReference>
<dbReference type="GO" id="GO:0017150">
    <property type="term" value="F:tRNA dihydrouridine synthase activity"/>
    <property type="evidence" value="ECO:0007669"/>
    <property type="project" value="InterPro"/>
</dbReference>
<evidence type="ECO:0000259" key="15">
    <source>
        <dbReference type="Pfam" id="PF01207"/>
    </source>
</evidence>
<comment type="function">
    <text evidence="2 12">Catalyzes the synthesis of 5,6-dihydrouridine (D), a modified base found in the D-loop of most tRNAs, via the reduction of the C5-C6 double bond in target uridines.</text>
</comment>
<dbReference type="InterPro" id="IPR035587">
    <property type="entry name" value="DUS-like_FMN-bd"/>
</dbReference>
<dbReference type="InterPro" id="IPR001269">
    <property type="entry name" value="DUS_fam"/>
</dbReference>
<keyword evidence="3" id="KW-0820">tRNA-binding</keyword>
<dbReference type="EC" id="1.3.1.-" evidence="12"/>
<evidence type="ECO:0000256" key="9">
    <source>
        <dbReference type="ARBA" id="ARBA00023002"/>
    </source>
</evidence>
<reference evidence="16 17" key="1">
    <citation type="journal article" date="2016" name="Nat. Commun.">
        <title>Thousands of microbial genomes shed light on interconnected biogeochemical processes in an aquifer system.</title>
        <authorList>
            <person name="Anantharaman K."/>
            <person name="Brown C.T."/>
            <person name="Hug L.A."/>
            <person name="Sharon I."/>
            <person name="Castelle C.J."/>
            <person name="Probst A.J."/>
            <person name="Thomas B.C."/>
            <person name="Singh A."/>
            <person name="Wilkins M.J."/>
            <person name="Karaoz U."/>
            <person name="Brodie E.L."/>
            <person name="Williams K.H."/>
            <person name="Hubbard S.S."/>
            <person name="Banfield J.F."/>
        </authorList>
    </citation>
    <scope>NUCLEOTIDE SEQUENCE [LARGE SCALE GENOMIC DNA]</scope>
</reference>
<evidence type="ECO:0000256" key="10">
    <source>
        <dbReference type="ARBA" id="ARBA00048205"/>
    </source>
</evidence>
<dbReference type="Pfam" id="PF01207">
    <property type="entry name" value="Dus"/>
    <property type="match status" value="1"/>
</dbReference>
<name>A0A1F6CNY5_9BACT</name>
<feature type="binding site" evidence="14">
    <location>
        <begin position="232"/>
        <end position="233"/>
    </location>
    <ligand>
        <name>FMN</name>
        <dbReference type="ChEBI" id="CHEBI:58210"/>
    </ligand>
</feature>
<dbReference type="PROSITE" id="PS01136">
    <property type="entry name" value="UPF0034"/>
    <property type="match status" value="1"/>
</dbReference>
<comment type="cofactor">
    <cofactor evidence="1 12 14">
        <name>FMN</name>
        <dbReference type="ChEBI" id="CHEBI:58210"/>
    </cofactor>
</comment>
<dbReference type="EMBL" id="MFKV01000007">
    <property type="protein sequence ID" value="OGG50721.1"/>
    <property type="molecule type" value="Genomic_DNA"/>
</dbReference>
<evidence type="ECO:0000256" key="11">
    <source>
        <dbReference type="ARBA" id="ARBA00048802"/>
    </source>
</evidence>
<evidence type="ECO:0000256" key="2">
    <source>
        <dbReference type="ARBA" id="ARBA00002790"/>
    </source>
</evidence>
<dbReference type="GO" id="GO:0050660">
    <property type="term" value="F:flavin adenine dinucleotide binding"/>
    <property type="evidence" value="ECO:0007669"/>
    <property type="project" value="InterPro"/>
</dbReference>
<dbReference type="GO" id="GO:0000049">
    <property type="term" value="F:tRNA binding"/>
    <property type="evidence" value="ECO:0007669"/>
    <property type="project" value="UniProtKB-KW"/>
</dbReference>
<dbReference type="CDD" id="cd02801">
    <property type="entry name" value="DUS_like_FMN"/>
    <property type="match status" value="1"/>
</dbReference>
<feature type="active site" description="Proton donor" evidence="13">
    <location>
        <position position="106"/>
    </location>
</feature>
<dbReference type="PANTHER" id="PTHR11082:SF25">
    <property type="entry name" value="DUS-LIKE FMN-BINDING DOMAIN-CONTAINING PROTEIN"/>
    <property type="match status" value="1"/>
</dbReference>
<feature type="binding site" evidence="14">
    <location>
        <position position="76"/>
    </location>
    <ligand>
        <name>FMN</name>
        <dbReference type="ChEBI" id="CHEBI:58210"/>
    </ligand>
</feature>
<gene>
    <name evidence="16" type="ORF">A2763_02235</name>
</gene>
<evidence type="ECO:0000256" key="13">
    <source>
        <dbReference type="PIRSR" id="PIRSR006621-1"/>
    </source>
</evidence>
<evidence type="ECO:0000256" key="8">
    <source>
        <dbReference type="ARBA" id="ARBA00022884"/>
    </source>
</evidence>
<evidence type="ECO:0000256" key="3">
    <source>
        <dbReference type="ARBA" id="ARBA00022555"/>
    </source>
</evidence>
<evidence type="ECO:0000256" key="14">
    <source>
        <dbReference type="PIRSR" id="PIRSR006621-2"/>
    </source>
</evidence>
<dbReference type="AlphaFoldDB" id="A0A1F6CNY5"/>
<keyword evidence="7" id="KW-0521">NADP</keyword>